<protein>
    <recommendedName>
        <fullName evidence="4">Tle cognate immunity protein 4 C-terminal domain-containing protein</fullName>
    </recommendedName>
</protein>
<dbReference type="EMBL" id="CP032405">
    <property type="protein sequence ID" value="QRF51318.1"/>
    <property type="molecule type" value="Genomic_DNA"/>
</dbReference>
<reference evidence="2 3" key="1">
    <citation type="submission" date="2018-09" db="EMBL/GenBank/DDBJ databases">
        <title>Rhizobium sp. MAE2-X.</title>
        <authorList>
            <person name="Lee Y."/>
            <person name="Jeon C.O."/>
        </authorList>
    </citation>
    <scope>NUCLEOTIDE SEQUENCE [LARGE SCALE GENOMIC DNA]</scope>
    <source>
        <strain evidence="2 3">MAE2-X</strain>
    </source>
</reference>
<gene>
    <name evidence="2" type="ORF">D4A92_07660</name>
</gene>
<feature type="signal peptide" evidence="1">
    <location>
        <begin position="1"/>
        <end position="19"/>
    </location>
</feature>
<evidence type="ECO:0000313" key="3">
    <source>
        <dbReference type="Proteomes" id="UP000596351"/>
    </source>
</evidence>
<organism evidence="2 3">
    <name type="scientific">Rhizobium rosettiformans</name>
    <dbReference type="NCBI Taxonomy" id="1368430"/>
    <lineage>
        <taxon>Bacteria</taxon>
        <taxon>Pseudomonadati</taxon>
        <taxon>Pseudomonadota</taxon>
        <taxon>Alphaproteobacteria</taxon>
        <taxon>Hyphomicrobiales</taxon>
        <taxon>Rhizobiaceae</taxon>
        <taxon>Rhizobium/Agrobacterium group</taxon>
        <taxon>Rhizobium</taxon>
    </lineage>
</organism>
<evidence type="ECO:0008006" key="4">
    <source>
        <dbReference type="Google" id="ProtNLM"/>
    </source>
</evidence>
<dbReference type="Proteomes" id="UP000596351">
    <property type="component" value="Chromosome"/>
</dbReference>
<dbReference type="RefSeq" id="WP_203019095.1">
    <property type="nucleotide sequence ID" value="NZ_CP032405.1"/>
</dbReference>
<keyword evidence="1" id="KW-0732">Signal</keyword>
<proteinExistence type="predicted"/>
<name>A0ABX7EVP2_9HYPH</name>
<keyword evidence="3" id="KW-1185">Reference proteome</keyword>
<evidence type="ECO:0000313" key="2">
    <source>
        <dbReference type="EMBL" id="QRF51318.1"/>
    </source>
</evidence>
<sequence length="367" mass="42204">MRILLFLVFLIFSTDASHALVFLDSTPQNKGITSQEESSIWAKNENFDPDLASVCNIHGLHVDCVNIQGDRITEYPIPVMPLDLLEYIQDGKVKDRSWFPEPYQLDFAEFSRNLTNFNFDNEFEFLTPLRTDWAAENTFVWIDEESDKTAKKVGEIWREIVEAIADQPLLQDGFFITKNEQGATKVYSACWWFFRPEDPFAEPCHPVLLERDGRQFARFVVKSFEGGYLFEPEYEFVCRWPSDSKNPSHVVYETVRNAFANRLELTSDERNLDRTQDDSFRIVLKKVAGASKLFVGYRELLDLRLSGIKSVSEESGSGQFSVTMTFSFAITKQNSANLSEITMPTEEQNKYYGSHLMEIAKKINGCA</sequence>
<feature type="chain" id="PRO_5046758949" description="Tle cognate immunity protein 4 C-terminal domain-containing protein" evidence="1">
    <location>
        <begin position="20"/>
        <end position="367"/>
    </location>
</feature>
<accession>A0ABX7EVP2</accession>
<evidence type="ECO:0000256" key="1">
    <source>
        <dbReference type="SAM" id="SignalP"/>
    </source>
</evidence>